<gene>
    <name evidence="2" type="primary">LOC127139006</name>
</gene>
<organism evidence="1 2">
    <name type="scientific">Lates calcarifer</name>
    <name type="common">Barramundi</name>
    <name type="synonym">Holocentrus calcarifer</name>
    <dbReference type="NCBI Taxonomy" id="8187"/>
    <lineage>
        <taxon>Eukaryota</taxon>
        <taxon>Metazoa</taxon>
        <taxon>Chordata</taxon>
        <taxon>Craniata</taxon>
        <taxon>Vertebrata</taxon>
        <taxon>Euteleostomi</taxon>
        <taxon>Actinopterygii</taxon>
        <taxon>Neopterygii</taxon>
        <taxon>Teleostei</taxon>
        <taxon>Neoteleostei</taxon>
        <taxon>Acanthomorphata</taxon>
        <taxon>Carangaria</taxon>
        <taxon>Carangaria incertae sedis</taxon>
        <taxon>Centropomidae</taxon>
        <taxon>Lates</taxon>
    </lineage>
</organism>
<reference evidence="2" key="1">
    <citation type="submission" date="2025-08" db="UniProtKB">
        <authorList>
            <consortium name="RefSeq"/>
        </authorList>
    </citation>
    <scope>IDENTIFICATION</scope>
    <source>
        <tissue evidence="2">Brain</tissue>
    </source>
</reference>
<accession>A0AAJ8DT38</accession>
<protein>
    <submittedName>
        <fullName evidence="2">Uncharacterized protein LOC127139006 isoform X1</fullName>
    </submittedName>
</protein>
<sequence>MSSDDVENMDFPQNEDEAQVTLSVKWLEGCRPQKYKMTLQRVLQTWGNNFSADCVVVDVSEDGTAVITIKPASALSGLQKLVGQTLFNKEGTPTVTVKSVSLGTPELETQIPDDASIDLPPSFVSEPQNVEGHLKEQSSAAGQETNTCDIPMHHFSYVTQNYKEEIKRIEKVNGVKLVAEVKLTFEADQKDGRPNYAFSEFINLVQKCSGESRGFTVPLKNMNPKQWSDALKIIQRPENKLLLTLSSEEMTVCGPRQSQDAVRKSISTTQRTLTNTDTSTTVYTGVA</sequence>
<dbReference type="Proteomes" id="UP000694890">
    <property type="component" value="Linkage group LG12"/>
</dbReference>
<evidence type="ECO:0000313" key="1">
    <source>
        <dbReference type="Proteomes" id="UP000694890"/>
    </source>
</evidence>
<dbReference type="RefSeq" id="XP_050930506.1">
    <property type="nucleotide sequence ID" value="XM_051074549.1"/>
</dbReference>
<dbReference type="AlphaFoldDB" id="A0AAJ8DT38"/>
<proteinExistence type="predicted"/>
<evidence type="ECO:0000313" key="2">
    <source>
        <dbReference type="RefSeq" id="XP_050930506.1"/>
    </source>
</evidence>
<dbReference type="KEGG" id="lcf:127139006"/>
<dbReference type="GeneID" id="127139006"/>
<name>A0AAJ8DT38_LATCA</name>